<gene>
    <name evidence="2" type="ORF">Arub01_20750</name>
</gene>
<feature type="signal peptide" evidence="1">
    <location>
        <begin position="1"/>
        <end position="18"/>
    </location>
</feature>
<dbReference type="PROSITE" id="PS51257">
    <property type="entry name" value="PROKAR_LIPOPROTEIN"/>
    <property type="match status" value="1"/>
</dbReference>
<keyword evidence="1" id="KW-0732">Signal</keyword>
<organism evidence="2 3">
    <name type="scientific">Actinomadura rubrobrunea</name>
    <dbReference type="NCBI Taxonomy" id="115335"/>
    <lineage>
        <taxon>Bacteria</taxon>
        <taxon>Bacillati</taxon>
        <taxon>Actinomycetota</taxon>
        <taxon>Actinomycetes</taxon>
        <taxon>Streptosporangiales</taxon>
        <taxon>Thermomonosporaceae</taxon>
        <taxon>Actinomadura</taxon>
    </lineage>
</organism>
<reference evidence="2" key="1">
    <citation type="submission" date="2023-02" db="EMBL/GenBank/DDBJ databases">
        <title>Actinomadura rubrobrunea NBRC 14622.</title>
        <authorList>
            <person name="Ichikawa N."/>
            <person name="Sato H."/>
            <person name="Tonouchi N."/>
        </authorList>
    </citation>
    <scope>NUCLEOTIDE SEQUENCE</scope>
    <source>
        <strain evidence="2">NBRC 14622</strain>
    </source>
</reference>
<sequence length="119" mass="12189">MRRLTALALAALAAPALTGCTVMQRISEGAYRNAVADGAAAELAARGVRLDGRLSCATPGTGSPSVVRIRCTGRTVDGSPVAVTGVATAADTPRPREHYVVAVDGRALLRTDCLGRACR</sequence>
<dbReference type="EMBL" id="BSRZ01000003">
    <property type="protein sequence ID" value="GLW63831.1"/>
    <property type="molecule type" value="Genomic_DNA"/>
</dbReference>
<comment type="caution">
    <text evidence="2">The sequence shown here is derived from an EMBL/GenBank/DDBJ whole genome shotgun (WGS) entry which is preliminary data.</text>
</comment>
<evidence type="ECO:0008006" key="4">
    <source>
        <dbReference type="Google" id="ProtNLM"/>
    </source>
</evidence>
<keyword evidence="3" id="KW-1185">Reference proteome</keyword>
<accession>A0A9W6PVN2</accession>
<dbReference type="RefSeq" id="WP_067915681.1">
    <property type="nucleotide sequence ID" value="NZ_BSRZ01000003.1"/>
</dbReference>
<evidence type="ECO:0000256" key="1">
    <source>
        <dbReference type="SAM" id="SignalP"/>
    </source>
</evidence>
<proteinExistence type="predicted"/>
<protein>
    <recommendedName>
        <fullName evidence="4">DUF4333 domain-containing protein</fullName>
    </recommendedName>
</protein>
<evidence type="ECO:0000313" key="2">
    <source>
        <dbReference type="EMBL" id="GLW63831.1"/>
    </source>
</evidence>
<dbReference type="Proteomes" id="UP001165124">
    <property type="component" value="Unassembled WGS sequence"/>
</dbReference>
<feature type="chain" id="PRO_5040999215" description="DUF4333 domain-containing protein" evidence="1">
    <location>
        <begin position="19"/>
        <end position="119"/>
    </location>
</feature>
<name>A0A9W6PVN2_9ACTN</name>
<evidence type="ECO:0000313" key="3">
    <source>
        <dbReference type="Proteomes" id="UP001165124"/>
    </source>
</evidence>
<dbReference type="AlphaFoldDB" id="A0A9W6PVN2"/>